<evidence type="ECO:0000256" key="9">
    <source>
        <dbReference type="SAM" id="Phobius"/>
    </source>
</evidence>
<feature type="region of interest" description="Disordered" evidence="8">
    <location>
        <begin position="282"/>
        <end position="363"/>
    </location>
</feature>
<accession>A0A8J3WFE1</accession>
<feature type="binding site" evidence="7">
    <location>
        <position position="40"/>
    </location>
    <ligand>
        <name>ATP</name>
        <dbReference type="ChEBI" id="CHEBI:30616"/>
    </ligand>
</feature>
<dbReference type="EC" id="2.7.11.1" evidence="1"/>
<dbReference type="SUPFAM" id="SSF56112">
    <property type="entry name" value="Protein kinase-like (PK-like)"/>
    <property type="match status" value="1"/>
</dbReference>
<proteinExistence type="predicted"/>
<dbReference type="Gene3D" id="1.10.510.10">
    <property type="entry name" value="Transferase(Phosphotransferase) domain 1"/>
    <property type="match status" value="1"/>
</dbReference>
<evidence type="ECO:0000313" key="11">
    <source>
        <dbReference type="EMBL" id="GIH87305.1"/>
    </source>
</evidence>
<dbReference type="CDD" id="cd14014">
    <property type="entry name" value="STKc_PknB_like"/>
    <property type="match status" value="1"/>
</dbReference>
<keyword evidence="9" id="KW-0472">Membrane</keyword>
<evidence type="ECO:0000256" key="5">
    <source>
        <dbReference type="ARBA" id="ARBA00022777"/>
    </source>
</evidence>
<keyword evidence="3" id="KW-0808">Transferase</keyword>
<keyword evidence="2" id="KW-0723">Serine/threonine-protein kinase</keyword>
<dbReference type="EMBL" id="BOOI01000057">
    <property type="protein sequence ID" value="GIH87305.1"/>
    <property type="molecule type" value="Genomic_DNA"/>
</dbReference>
<dbReference type="InterPro" id="IPR000719">
    <property type="entry name" value="Prot_kinase_dom"/>
</dbReference>
<keyword evidence="9" id="KW-0812">Transmembrane</keyword>
<feature type="domain" description="Protein kinase" evidence="10">
    <location>
        <begin position="11"/>
        <end position="275"/>
    </location>
</feature>
<feature type="compositionally biased region" description="Pro residues" evidence="8">
    <location>
        <begin position="305"/>
        <end position="357"/>
    </location>
</feature>
<evidence type="ECO:0000313" key="12">
    <source>
        <dbReference type="Proteomes" id="UP000655044"/>
    </source>
</evidence>
<evidence type="ECO:0000256" key="6">
    <source>
        <dbReference type="ARBA" id="ARBA00022840"/>
    </source>
</evidence>
<evidence type="ECO:0000256" key="8">
    <source>
        <dbReference type="SAM" id="MobiDB-lite"/>
    </source>
</evidence>
<dbReference type="PROSITE" id="PS00108">
    <property type="entry name" value="PROTEIN_KINASE_ST"/>
    <property type="match status" value="1"/>
</dbReference>
<comment type="caution">
    <text evidence="11">The sequence shown here is derived from an EMBL/GenBank/DDBJ whole genome shotgun (WGS) entry which is preliminary data.</text>
</comment>
<evidence type="ECO:0000256" key="4">
    <source>
        <dbReference type="ARBA" id="ARBA00022741"/>
    </source>
</evidence>
<dbReference type="PROSITE" id="PS00107">
    <property type="entry name" value="PROTEIN_KINASE_ATP"/>
    <property type="match status" value="1"/>
</dbReference>
<keyword evidence="12" id="KW-1185">Reference proteome</keyword>
<dbReference type="InterPro" id="IPR017441">
    <property type="entry name" value="Protein_kinase_ATP_BS"/>
</dbReference>
<evidence type="ECO:0000256" key="7">
    <source>
        <dbReference type="PROSITE-ProRule" id="PRU10141"/>
    </source>
</evidence>
<dbReference type="Proteomes" id="UP000655044">
    <property type="component" value="Unassembled WGS sequence"/>
</dbReference>
<organism evidence="11 12">
    <name type="scientific">Planobispora rosea</name>
    <dbReference type="NCBI Taxonomy" id="35762"/>
    <lineage>
        <taxon>Bacteria</taxon>
        <taxon>Bacillati</taxon>
        <taxon>Actinomycetota</taxon>
        <taxon>Actinomycetes</taxon>
        <taxon>Streptosporangiales</taxon>
        <taxon>Streptosporangiaceae</taxon>
        <taxon>Planobispora</taxon>
    </lineage>
</organism>
<dbReference type="PANTHER" id="PTHR43289:SF6">
    <property type="entry name" value="SERINE_THREONINE-PROTEIN KINASE NEKL-3"/>
    <property type="match status" value="1"/>
</dbReference>
<gene>
    <name evidence="11" type="ORF">Pro02_57130</name>
</gene>
<evidence type="ECO:0000259" key="10">
    <source>
        <dbReference type="PROSITE" id="PS50011"/>
    </source>
</evidence>
<dbReference type="GO" id="GO:0005524">
    <property type="term" value="F:ATP binding"/>
    <property type="evidence" value="ECO:0007669"/>
    <property type="project" value="UniProtKB-UniRule"/>
</dbReference>
<dbReference type="InterPro" id="IPR008271">
    <property type="entry name" value="Ser/Thr_kinase_AS"/>
</dbReference>
<evidence type="ECO:0000256" key="3">
    <source>
        <dbReference type="ARBA" id="ARBA00022679"/>
    </source>
</evidence>
<keyword evidence="9" id="KW-1133">Transmembrane helix</keyword>
<dbReference type="RefSeq" id="WP_189243422.1">
    <property type="nucleotide sequence ID" value="NZ_BMQP01000038.1"/>
</dbReference>
<sequence>MPDREDFAARYRLIRELGSGGMGTVWLAKDEMLDREVAVKELTLPPGIDGARRAELVTRAVREAQATAQIRHPSVVALHDVTVHEGKPWIVMELLRGRSLTALVEEEGPLPPQEVAAFGAQLVDGLAAAHARGIQHRDVKPGNVFLTASGRAVLTDFGIARLTGDATLTQTGLLIGSPGFIAPERLDGERGGPASDLWSLGATLYYAVEGVPAYEGEPMARLSAALSGRIRPPRTAGPLEPVLMAMMTRDPAQRPDASTARWLLTQVAEGRVPELRELRELRDGHEIPGLSGPSHVTGDPAFRTQPPPPPPGSVPVPLPPPESAPAPLPPPPPPPPPPPGATPAPLPPPGSATPLPVPQGEAPPGARNRLRLWIAVAVAVVLVAAGAGVAVALMAGERERTEFAGPVDFCSLLTPAQAREVMRAPQPPNGAPYQEGCAWTTGNSGVALIPHTVDGVAQPWGMSPDAAREHLAALDRSYRQTRTIEWEWKEAGIGRVKARTTAPRPVPELGEGAFAYDLTSENGQTHTGVVHFRVLNLVLEARYSTISSRPTDADIRNGALKAARWAQTALRNGK</sequence>
<keyword evidence="5" id="KW-0418">Kinase</keyword>
<dbReference type="GO" id="GO:0004674">
    <property type="term" value="F:protein serine/threonine kinase activity"/>
    <property type="evidence" value="ECO:0007669"/>
    <property type="project" value="UniProtKB-KW"/>
</dbReference>
<dbReference type="Pfam" id="PF00069">
    <property type="entry name" value="Pkinase"/>
    <property type="match status" value="1"/>
</dbReference>
<protein>
    <recommendedName>
        <fullName evidence="1">non-specific serine/threonine protein kinase</fullName>
        <ecNumber evidence="1">2.7.11.1</ecNumber>
    </recommendedName>
</protein>
<keyword evidence="4 7" id="KW-0547">Nucleotide-binding</keyword>
<dbReference type="SMART" id="SM00220">
    <property type="entry name" value="S_TKc"/>
    <property type="match status" value="1"/>
</dbReference>
<dbReference type="InterPro" id="IPR011009">
    <property type="entry name" value="Kinase-like_dom_sf"/>
</dbReference>
<dbReference type="AlphaFoldDB" id="A0A8J3WFE1"/>
<evidence type="ECO:0000256" key="1">
    <source>
        <dbReference type="ARBA" id="ARBA00012513"/>
    </source>
</evidence>
<reference evidence="11" key="1">
    <citation type="submission" date="2021-01" db="EMBL/GenBank/DDBJ databases">
        <title>Whole genome shotgun sequence of Planobispora rosea NBRC 15558.</title>
        <authorList>
            <person name="Komaki H."/>
            <person name="Tamura T."/>
        </authorList>
    </citation>
    <scope>NUCLEOTIDE SEQUENCE</scope>
    <source>
        <strain evidence="11">NBRC 15558</strain>
    </source>
</reference>
<dbReference type="Gene3D" id="3.30.200.20">
    <property type="entry name" value="Phosphorylase Kinase, domain 1"/>
    <property type="match status" value="1"/>
</dbReference>
<dbReference type="PANTHER" id="PTHR43289">
    <property type="entry name" value="MITOGEN-ACTIVATED PROTEIN KINASE KINASE KINASE 20-RELATED"/>
    <property type="match status" value="1"/>
</dbReference>
<feature type="transmembrane region" description="Helical" evidence="9">
    <location>
        <begin position="372"/>
        <end position="395"/>
    </location>
</feature>
<keyword evidence="6 7" id="KW-0067">ATP-binding</keyword>
<name>A0A8J3WFE1_PLARO</name>
<dbReference type="PROSITE" id="PS50011">
    <property type="entry name" value="PROTEIN_KINASE_DOM"/>
    <property type="match status" value="1"/>
</dbReference>
<evidence type="ECO:0000256" key="2">
    <source>
        <dbReference type="ARBA" id="ARBA00022527"/>
    </source>
</evidence>